<sequence>MNLPNVVSDLVKAQNTHDSAAYASCFSEKAIVVDEGKTYYGKAEIRQWIETANKSYKTVMEPIDFKENGSISVLKAEISGSFPGSPAVLGYHLELEEGLIQSLKITG</sequence>
<dbReference type="Gene3D" id="3.10.450.50">
    <property type="match status" value="1"/>
</dbReference>
<evidence type="ECO:0000259" key="1">
    <source>
        <dbReference type="Pfam" id="PF14534"/>
    </source>
</evidence>
<dbReference type="RefSeq" id="WP_123128941.1">
    <property type="nucleotide sequence ID" value="NZ_RJJD01000021.1"/>
</dbReference>
<keyword evidence="3" id="KW-1185">Reference proteome</keyword>
<proteinExistence type="predicted"/>
<dbReference type="OrthoDB" id="8684708at2"/>
<protein>
    <submittedName>
        <fullName evidence="2">Nuclear transport factor 2 family protein</fullName>
    </submittedName>
</protein>
<gene>
    <name evidence="2" type="ORF">EFB08_21030</name>
</gene>
<organism evidence="2 3">
    <name type="scientific">Rufibacter latericius</name>
    <dbReference type="NCBI Taxonomy" id="2487040"/>
    <lineage>
        <taxon>Bacteria</taxon>
        <taxon>Pseudomonadati</taxon>
        <taxon>Bacteroidota</taxon>
        <taxon>Cytophagia</taxon>
        <taxon>Cytophagales</taxon>
        <taxon>Hymenobacteraceae</taxon>
        <taxon>Rufibacter</taxon>
    </lineage>
</organism>
<comment type="caution">
    <text evidence="2">The sequence shown here is derived from an EMBL/GenBank/DDBJ whole genome shotgun (WGS) entry which is preliminary data.</text>
</comment>
<dbReference type="AlphaFoldDB" id="A0A3M9MBP3"/>
<feature type="domain" description="DUF4440" evidence="1">
    <location>
        <begin position="6"/>
        <end position="65"/>
    </location>
</feature>
<dbReference type="InterPro" id="IPR032710">
    <property type="entry name" value="NTF2-like_dom_sf"/>
</dbReference>
<dbReference type="InterPro" id="IPR027843">
    <property type="entry name" value="DUF4440"/>
</dbReference>
<dbReference type="Proteomes" id="UP000272117">
    <property type="component" value="Unassembled WGS sequence"/>
</dbReference>
<evidence type="ECO:0000313" key="2">
    <source>
        <dbReference type="EMBL" id="RNI22585.1"/>
    </source>
</evidence>
<evidence type="ECO:0000313" key="3">
    <source>
        <dbReference type="Proteomes" id="UP000272117"/>
    </source>
</evidence>
<reference evidence="2 3" key="1">
    <citation type="submission" date="2018-11" db="EMBL/GenBank/DDBJ databases">
        <title>Rufibacter latericius sp. nov., isolated from water in Baiyang Lake.</title>
        <authorList>
            <person name="Yang Y."/>
        </authorList>
    </citation>
    <scope>NUCLEOTIDE SEQUENCE [LARGE SCALE GENOMIC DNA]</scope>
    <source>
        <strain evidence="2 3">R-22-1c-1</strain>
    </source>
</reference>
<dbReference type="EMBL" id="RJJD01000021">
    <property type="protein sequence ID" value="RNI22585.1"/>
    <property type="molecule type" value="Genomic_DNA"/>
</dbReference>
<name>A0A3M9MBP3_9BACT</name>
<dbReference type="SUPFAM" id="SSF54427">
    <property type="entry name" value="NTF2-like"/>
    <property type="match status" value="1"/>
</dbReference>
<accession>A0A3M9MBP3</accession>
<dbReference type="Pfam" id="PF14534">
    <property type="entry name" value="DUF4440"/>
    <property type="match status" value="1"/>
</dbReference>